<dbReference type="AlphaFoldDB" id="A0A6A4H213"/>
<organism evidence="2 3">
    <name type="scientific">Gymnopus androsaceus JB14</name>
    <dbReference type="NCBI Taxonomy" id="1447944"/>
    <lineage>
        <taxon>Eukaryota</taxon>
        <taxon>Fungi</taxon>
        <taxon>Dikarya</taxon>
        <taxon>Basidiomycota</taxon>
        <taxon>Agaricomycotina</taxon>
        <taxon>Agaricomycetes</taxon>
        <taxon>Agaricomycetidae</taxon>
        <taxon>Agaricales</taxon>
        <taxon>Marasmiineae</taxon>
        <taxon>Omphalotaceae</taxon>
        <taxon>Gymnopus</taxon>
    </lineage>
</organism>
<dbReference type="Proteomes" id="UP000799118">
    <property type="component" value="Unassembled WGS sequence"/>
</dbReference>
<feature type="compositionally biased region" description="Polar residues" evidence="1">
    <location>
        <begin position="258"/>
        <end position="270"/>
    </location>
</feature>
<evidence type="ECO:0000313" key="3">
    <source>
        <dbReference type="Proteomes" id="UP000799118"/>
    </source>
</evidence>
<proteinExistence type="predicted"/>
<evidence type="ECO:0000313" key="2">
    <source>
        <dbReference type="EMBL" id="KAE9392091.1"/>
    </source>
</evidence>
<feature type="compositionally biased region" description="Polar residues" evidence="1">
    <location>
        <begin position="18"/>
        <end position="29"/>
    </location>
</feature>
<feature type="compositionally biased region" description="Polar residues" evidence="1">
    <location>
        <begin position="79"/>
        <end position="99"/>
    </location>
</feature>
<dbReference type="EMBL" id="ML769605">
    <property type="protein sequence ID" value="KAE9392091.1"/>
    <property type="molecule type" value="Genomic_DNA"/>
</dbReference>
<feature type="region of interest" description="Disordered" evidence="1">
    <location>
        <begin position="1"/>
        <end position="64"/>
    </location>
</feature>
<reference evidence="2" key="1">
    <citation type="journal article" date="2019" name="Environ. Microbiol.">
        <title>Fungal ecological strategies reflected in gene transcription - a case study of two litter decomposers.</title>
        <authorList>
            <person name="Barbi F."/>
            <person name="Kohler A."/>
            <person name="Barry K."/>
            <person name="Baskaran P."/>
            <person name="Daum C."/>
            <person name="Fauchery L."/>
            <person name="Ihrmark K."/>
            <person name="Kuo A."/>
            <person name="LaButti K."/>
            <person name="Lipzen A."/>
            <person name="Morin E."/>
            <person name="Grigoriev I.V."/>
            <person name="Henrissat B."/>
            <person name="Lindahl B."/>
            <person name="Martin F."/>
        </authorList>
    </citation>
    <scope>NUCLEOTIDE SEQUENCE</scope>
    <source>
        <strain evidence="2">JB14</strain>
    </source>
</reference>
<accession>A0A6A4H213</accession>
<feature type="region of interest" description="Disordered" evidence="1">
    <location>
        <begin position="158"/>
        <end position="184"/>
    </location>
</feature>
<feature type="region of interest" description="Disordered" evidence="1">
    <location>
        <begin position="78"/>
        <end position="111"/>
    </location>
</feature>
<sequence length="278" mass="30434">MSRADVESVEIFKPASFASAQQAGGTNLRQSRRGREREEAPDGHEHPKRCETNPTSSNRAKARNANVLHRWMQLKRYRQLQQQGRKQNPVPSKKTQGFSPSMGVKSVFRPEPLPNPTLSRLTCRPRLIFGLGFRATGASSRTELPLPLVEGPAAAAFGVDTSSDEDEPEPEPNPDNPETDGRLSRCDKLGSCQPFHELLQTQVGPLWICFPLSYGHGAMVLPNHDESSTTSTNSMNDDCCSLPQISILDGAGEDSKRPSSPLSDPPSANTPGALRRRV</sequence>
<feature type="region of interest" description="Disordered" evidence="1">
    <location>
        <begin position="243"/>
        <end position="278"/>
    </location>
</feature>
<feature type="compositionally biased region" description="Acidic residues" evidence="1">
    <location>
        <begin position="162"/>
        <end position="172"/>
    </location>
</feature>
<name>A0A6A4H213_9AGAR</name>
<keyword evidence="3" id="KW-1185">Reference proteome</keyword>
<gene>
    <name evidence="2" type="ORF">BT96DRAFT_1000715</name>
</gene>
<evidence type="ECO:0000256" key="1">
    <source>
        <dbReference type="SAM" id="MobiDB-lite"/>
    </source>
</evidence>
<protein>
    <submittedName>
        <fullName evidence="2">Uncharacterized protein</fullName>
    </submittedName>
</protein>
<feature type="compositionally biased region" description="Basic and acidic residues" evidence="1">
    <location>
        <begin position="33"/>
        <end position="51"/>
    </location>
</feature>